<proteinExistence type="predicted"/>
<dbReference type="OrthoDB" id="5959891at2759"/>
<dbReference type="Proteomes" id="UP001165122">
    <property type="component" value="Unassembled WGS sequence"/>
</dbReference>
<protein>
    <submittedName>
        <fullName evidence="1">Uncharacterized protein</fullName>
    </submittedName>
</protein>
<name>A0A9W6ZW86_9STRA</name>
<accession>A0A9W6ZW86</accession>
<evidence type="ECO:0000313" key="2">
    <source>
        <dbReference type="Proteomes" id="UP001165122"/>
    </source>
</evidence>
<evidence type="ECO:0000313" key="1">
    <source>
        <dbReference type="EMBL" id="GMH61572.1"/>
    </source>
</evidence>
<dbReference type="EMBL" id="BRXW01000510">
    <property type="protein sequence ID" value="GMH61572.1"/>
    <property type="molecule type" value="Genomic_DNA"/>
</dbReference>
<sequence>MNEDEETWIVVNQASRLDKLITPLQIHVASYLSYQEASAFCCASRDCPKMRSVDVELEETASDFNNHPSSGYAAFVWQSFEFPPSSSRHLIHHCTIDASWKDQGWGNRKGMLSVVKDGGVAPGDSCPSGSDVVASKQPAPHKWEPIQLTFTCNPESSYRLWVRIGGGGGHALFFRSTTVTAYEFIVD</sequence>
<reference evidence="2" key="1">
    <citation type="journal article" date="2023" name="Commun. Biol.">
        <title>Genome analysis of Parmales, the sister group of diatoms, reveals the evolutionary specialization of diatoms from phago-mixotrophs to photoautotrophs.</title>
        <authorList>
            <person name="Ban H."/>
            <person name="Sato S."/>
            <person name="Yoshikawa S."/>
            <person name="Yamada K."/>
            <person name="Nakamura Y."/>
            <person name="Ichinomiya M."/>
            <person name="Sato N."/>
            <person name="Blanc-Mathieu R."/>
            <person name="Endo H."/>
            <person name="Kuwata A."/>
            <person name="Ogata H."/>
        </authorList>
    </citation>
    <scope>NUCLEOTIDE SEQUENCE [LARGE SCALE GENOMIC DNA]</scope>
    <source>
        <strain evidence="2">NIES 3700</strain>
    </source>
</reference>
<gene>
    <name evidence="1" type="ORF">TrLO_g9905</name>
</gene>
<dbReference type="AlphaFoldDB" id="A0A9W6ZW86"/>
<comment type="caution">
    <text evidence="1">The sequence shown here is derived from an EMBL/GenBank/DDBJ whole genome shotgun (WGS) entry which is preliminary data.</text>
</comment>
<organism evidence="1 2">
    <name type="scientific">Triparma laevis f. longispina</name>
    <dbReference type="NCBI Taxonomy" id="1714387"/>
    <lineage>
        <taxon>Eukaryota</taxon>
        <taxon>Sar</taxon>
        <taxon>Stramenopiles</taxon>
        <taxon>Ochrophyta</taxon>
        <taxon>Bolidophyceae</taxon>
        <taxon>Parmales</taxon>
        <taxon>Triparmaceae</taxon>
        <taxon>Triparma</taxon>
    </lineage>
</organism>
<keyword evidence="2" id="KW-1185">Reference proteome</keyword>